<dbReference type="CDD" id="cd10017">
    <property type="entry name" value="B3_DNA"/>
    <property type="match status" value="3"/>
</dbReference>
<feature type="compositionally biased region" description="Basic residues" evidence="6">
    <location>
        <begin position="261"/>
        <end position="273"/>
    </location>
</feature>
<comment type="caution">
    <text evidence="8">The sequence shown here is derived from an EMBL/GenBank/DDBJ whole genome shotgun (WGS) entry which is preliminary data.</text>
</comment>
<evidence type="ECO:0000256" key="2">
    <source>
        <dbReference type="ARBA" id="ARBA00023015"/>
    </source>
</evidence>
<dbReference type="Gene3D" id="2.40.330.10">
    <property type="entry name" value="DNA-binding pseudobarrel domain"/>
    <property type="match status" value="3"/>
</dbReference>
<evidence type="ECO:0000256" key="3">
    <source>
        <dbReference type="ARBA" id="ARBA00023125"/>
    </source>
</evidence>
<gene>
    <name evidence="8" type="ORF">V6N11_043966</name>
</gene>
<dbReference type="SMART" id="SM01019">
    <property type="entry name" value="B3"/>
    <property type="match status" value="3"/>
</dbReference>
<dbReference type="InterPro" id="IPR050655">
    <property type="entry name" value="Plant_B3_domain"/>
</dbReference>
<evidence type="ECO:0000256" key="5">
    <source>
        <dbReference type="ARBA" id="ARBA00023242"/>
    </source>
</evidence>
<reference evidence="8 9" key="1">
    <citation type="journal article" date="2024" name="G3 (Bethesda)">
        <title>Genome assembly of Hibiscus sabdariffa L. provides insights into metabolisms of medicinal natural products.</title>
        <authorList>
            <person name="Kim T."/>
        </authorList>
    </citation>
    <scope>NUCLEOTIDE SEQUENCE [LARGE SCALE GENOMIC DNA]</scope>
    <source>
        <strain evidence="8">TK-2024</strain>
        <tissue evidence="8">Old leaves</tissue>
    </source>
</reference>
<dbReference type="InterPro" id="IPR003340">
    <property type="entry name" value="B3_DNA-bd"/>
</dbReference>
<sequence length="409" mass="45546">MARKPKRSPSFFKVLIGDFGNKLRIPPAFVKYIFKGNVPSMFTLSSDSVSLWRARIQIEQGNYFFSGGWSKFAKHHRLERGDFLVFFLVDSSTFDVIIYNRTACEKNVTLAAKRGRGRAPALNTQNKETPSKKSSSVSKNATPVSRVRNVSKDISFTMVVKDYQKYYTFIPRRLAREVGLGKEDTTIIKGPRGDVWPMKLNIALNGNQFRLGGGWSQFVHEHGIVVGDTLLFQHIPNTGNVIHVQIVNKQADASGRSTKPAAKRGRDRPRRPSKQCAPSSTRTKGVNIGGVRDVTSKDEIILEHASFAMVLKKYQAYTVAVPSDFVEVMGLLEKASTVMKDSRGRTWPLDIVVDSKSNVRLGAGWSAFLKGNKLDIGDTLLFQHIPNTGNVINIRVISSKAGNKRANVF</sequence>
<feature type="domain" description="TF-B3" evidence="7">
    <location>
        <begin position="153"/>
        <end position="250"/>
    </location>
</feature>
<dbReference type="PANTHER" id="PTHR31920">
    <property type="entry name" value="B3 DOMAIN-CONTAINING"/>
    <property type="match status" value="1"/>
</dbReference>
<evidence type="ECO:0000313" key="8">
    <source>
        <dbReference type="EMBL" id="KAK9011109.1"/>
    </source>
</evidence>
<comment type="subcellular location">
    <subcellularLocation>
        <location evidence="1">Nucleus</location>
    </subcellularLocation>
</comment>
<proteinExistence type="predicted"/>
<keyword evidence="2" id="KW-0805">Transcription regulation</keyword>
<evidence type="ECO:0000256" key="1">
    <source>
        <dbReference type="ARBA" id="ARBA00004123"/>
    </source>
</evidence>
<keyword evidence="3" id="KW-0238">DNA-binding</keyword>
<feature type="domain" description="TF-B3" evidence="7">
    <location>
        <begin position="304"/>
        <end position="400"/>
    </location>
</feature>
<organism evidence="8 9">
    <name type="scientific">Hibiscus sabdariffa</name>
    <name type="common">roselle</name>
    <dbReference type="NCBI Taxonomy" id="183260"/>
    <lineage>
        <taxon>Eukaryota</taxon>
        <taxon>Viridiplantae</taxon>
        <taxon>Streptophyta</taxon>
        <taxon>Embryophyta</taxon>
        <taxon>Tracheophyta</taxon>
        <taxon>Spermatophyta</taxon>
        <taxon>Magnoliopsida</taxon>
        <taxon>eudicotyledons</taxon>
        <taxon>Gunneridae</taxon>
        <taxon>Pentapetalae</taxon>
        <taxon>rosids</taxon>
        <taxon>malvids</taxon>
        <taxon>Malvales</taxon>
        <taxon>Malvaceae</taxon>
        <taxon>Malvoideae</taxon>
        <taxon>Hibiscus</taxon>
    </lineage>
</organism>
<dbReference type="EMBL" id="JBBPBN010000023">
    <property type="protein sequence ID" value="KAK9011109.1"/>
    <property type="molecule type" value="Genomic_DNA"/>
</dbReference>
<keyword evidence="9" id="KW-1185">Reference proteome</keyword>
<feature type="region of interest" description="Disordered" evidence="6">
    <location>
        <begin position="252"/>
        <end position="286"/>
    </location>
</feature>
<dbReference type="PROSITE" id="PS50863">
    <property type="entry name" value="B3"/>
    <property type="match status" value="3"/>
</dbReference>
<keyword evidence="5" id="KW-0539">Nucleus</keyword>
<accession>A0ABR2REB9</accession>
<name>A0ABR2REB9_9ROSI</name>
<evidence type="ECO:0000256" key="6">
    <source>
        <dbReference type="SAM" id="MobiDB-lite"/>
    </source>
</evidence>
<keyword evidence="4" id="KW-0804">Transcription</keyword>
<dbReference type="InterPro" id="IPR015300">
    <property type="entry name" value="DNA-bd_pseudobarrel_sf"/>
</dbReference>
<evidence type="ECO:0000256" key="4">
    <source>
        <dbReference type="ARBA" id="ARBA00023163"/>
    </source>
</evidence>
<dbReference type="PANTHER" id="PTHR31920:SF121">
    <property type="entry name" value="TF-B3 DOMAIN-CONTAINING PROTEIN"/>
    <property type="match status" value="1"/>
</dbReference>
<feature type="domain" description="TF-B3" evidence="7">
    <location>
        <begin position="8"/>
        <end position="102"/>
    </location>
</feature>
<evidence type="ECO:0000313" key="9">
    <source>
        <dbReference type="Proteomes" id="UP001396334"/>
    </source>
</evidence>
<dbReference type="Pfam" id="PF02362">
    <property type="entry name" value="B3"/>
    <property type="match status" value="3"/>
</dbReference>
<dbReference type="SUPFAM" id="SSF101936">
    <property type="entry name" value="DNA-binding pseudobarrel domain"/>
    <property type="match status" value="3"/>
</dbReference>
<protein>
    <recommendedName>
        <fullName evidence="7">TF-B3 domain-containing protein</fullName>
    </recommendedName>
</protein>
<evidence type="ECO:0000259" key="7">
    <source>
        <dbReference type="PROSITE" id="PS50863"/>
    </source>
</evidence>
<feature type="compositionally biased region" description="Polar residues" evidence="6">
    <location>
        <begin position="122"/>
        <end position="142"/>
    </location>
</feature>
<dbReference type="Proteomes" id="UP001396334">
    <property type="component" value="Unassembled WGS sequence"/>
</dbReference>
<feature type="region of interest" description="Disordered" evidence="6">
    <location>
        <begin position="115"/>
        <end position="142"/>
    </location>
</feature>